<accession>A0A7S9DWW6</accession>
<dbReference type="EMBL" id="CP064795">
    <property type="protein sequence ID" value="QPG05208.1"/>
    <property type="molecule type" value="Genomic_DNA"/>
</dbReference>
<gene>
    <name evidence="2" type="ORF">IT774_13925</name>
</gene>
<organism evidence="2 3">
    <name type="scientific">Salinimonas marina</name>
    <dbReference type="NCBI Taxonomy" id="2785918"/>
    <lineage>
        <taxon>Bacteria</taxon>
        <taxon>Pseudomonadati</taxon>
        <taxon>Pseudomonadota</taxon>
        <taxon>Gammaproteobacteria</taxon>
        <taxon>Alteromonadales</taxon>
        <taxon>Alteromonadaceae</taxon>
        <taxon>Alteromonas/Salinimonas group</taxon>
        <taxon>Salinimonas</taxon>
    </lineage>
</organism>
<dbReference type="PANTHER" id="PTHR19328:SF75">
    <property type="entry name" value="ALDOSE SUGAR DEHYDROGENASE YLII"/>
    <property type="match status" value="1"/>
</dbReference>
<dbReference type="InterPro" id="IPR011041">
    <property type="entry name" value="Quinoprot_gluc/sorb_DH_b-prop"/>
</dbReference>
<protein>
    <submittedName>
        <fullName evidence="2">PQQ-dependent sugar dehydrogenase</fullName>
    </submittedName>
</protein>
<evidence type="ECO:0000313" key="3">
    <source>
        <dbReference type="Proteomes" id="UP000595095"/>
    </source>
</evidence>
<dbReference type="PANTHER" id="PTHR19328">
    <property type="entry name" value="HEDGEHOG-INTERACTING PROTEIN"/>
    <property type="match status" value="1"/>
</dbReference>
<name>A0A7S9DWW6_9ALTE</name>
<sequence>MHCKWRVWLGTWLMLLGTGEVFAQIDYQVQSLTSKPLHKPWTLLQLPDRRWVVTERKGNLVVIDENGQLSRSKVALPGLYFKGQGGLLDIALAHDFALSNRVLITYATGNDAANQLVVATAVLDDDSLSQITPIVTVQPAKATPVHFAGRLAKLADGTWLVSSGDGFDYREQAQDKSSQLGKILRFREDGSAPKDNPFAEAPLVYSLGHRNPQGLVVDPQTKQIISHEHGPAGGDEVNIIEAGTNYGWPVITNGKDYSGARISPFEEYPGMAQPRLDWTPSVAPSGMALYRHSKFADLTGQLLVTTLKAQALLRVNMSAQPPRSERIFATIDQRLRDVAVGKDGAIYVLTDGAKAEILKVTPAGPASASE</sequence>
<dbReference type="KEGG" id="smaa:IT774_13925"/>
<dbReference type="SUPFAM" id="SSF50952">
    <property type="entry name" value="Soluble quinoprotein glucose dehydrogenase"/>
    <property type="match status" value="1"/>
</dbReference>
<dbReference type="AlphaFoldDB" id="A0A7S9DWW6"/>
<evidence type="ECO:0000313" key="2">
    <source>
        <dbReference type="EMBL" id="QPG05208.1"/>
    </source>
</evidence>
<dbReference type="Proteomes" id="UP000595095">
    <property type="component" value="Chromosome"/>
</dbReference>
<proteinExistence type="predicted"/>
<dbReference type="Pfam" id="PF07995">
    <property type="entry name" value="GSDH"/>
    <property type="match status" value="1"/>
</dbReference>
<dbReference type="InterPro" id="IPR011042">
    <property type="entry name" value="6-blade_b-propeller_TolB-like"/>
</dbReference>
<keyword evidence="3" id="KW-1185">Reference proteome</keyword>
<dbReference type="Gene3D" id="2.120.10.30">
    <property type="entry name" value="TolB, C-terminal domain"/>
    <property type="match status" value="1"/>
</dbReference>
<dbReference type="RefSeq" id="WP_195810299.1">
    <property type="nucleotide sequence ID" value="NZ_CP064795.1"/>
</dbReference>
<feature type="domain" description="Glucose/Sorbosone dehydrogenase" evidence="1">
    <location>
        <begin position="37"/>
        <end position="359"/>
    </location>
</feature>
<evidence type="ECO:0000259" key="1">
    <source>
        <dbReference type="Pfam" id="PF07995"/>
    </source>
</evidence>
<dbReference type="InterPro" id="IPR012938">
    <property type="entry name" value="Glc/Sorbosone_DH"/>
</dbReference>
<reference evidence="2 3" key="1">
    <citation type="submission" date="2020-11" db="EMBL/GenBank/DDBJ databases">
        <title>Complete genome sequence for Salinimonas sp. strain G2-b.</title>
        <authorList>
            <person name="Park S.-J."/>
        </authorList>
    </citation>
    <scope>NUCLEOTIDE SEQUENCE [LARGE SCALE GENOMIC DNA]</scope>
    <source>
        <strain evidence="2 3">G2-b</strain>
    </source>
</reference>